<keyword evidence="1" id="KW-0812">Transmembrane</keyword>
<evidence type="ECO:0000256" key="2">
    <source>
        <dbReference type="SAM" id="SignalP"/>
    </source>
</evidence>
<keyword evidence="3" id="KW-1185">Reference proteome</keyword>
<proteinExistence type="predicted"/>
<keyword evidence="1" id="KW-0472">Membrane</keyword>
<protein>
    <submittedName>
        <fullName evidence="4">Uncharacterized protein</fullName>
    </submittedName>
</protein>
<reference evidence="3" key="1">
    <citation type="submission" date="2014-05" db="EMBL/GenBank/DDBJ databases">
        <title>The genome and life-stage specific transcriptomes of Globodera pallida elucidate key aspects of plant parasitism by a cyst nematode.</title>
        <authorList>
            <person name="Cotton J.A."/>
            <person name="Lilley C.J."/>
            <person name="Jones L.M."/>
            <person name="Kikuchi T."/>
            <person name="Reid A.J."/>
            <person name="Thorpe P."/>
            <person name="Tsai I.J."/>
            <person name="Beasley H."/>
            <person name="Blok V."/>
            <person name="Cock P.J.A."/>
            <person name="Van den Akker S.E."/>
            <person name="Holroyd N."/>
            <person name="Hunt M."/>
            <person name="Mantelin S."/>
            <person name="Naghra H."/>
            <person name="Pain A."/>
            <person name="Palomares-Rius J.E."/>
            <person name="Zarowiecki M."/>
            <person name="Berriman M."/>
            <person name="Jones J.T."/>
            <person name="Urwin P.E."/>
        </authorList>
    </citation>
    <scope>NUCLEOTIDE SEQUENCE [LARGE SCALE GENOMIC DNA]</scope>
    <source>
        <strain evidence="3">Lindley</strain>
    </source>
</reference>
<organism evidence="3 4">
    <name type="scientific">Globodera pallida</name>
    <name type="common">Potato cyst nematode worm</name>
    <name type="synonym">Heterodera pallida</name>
    <dbReference type="NCBI Taxonomy" id="36090"/>
    <lineage>
        <taxon>Eukaryota</taxon>
        <taxon>Metazoa</taxon>
        <taxon>Ecdysozoa</taxon>
        <taxon>Nematoda</taxon>
        <taxon>Chromadorea</taxon>
        <taxon>Rhabditida</taxon>
        <taxon>Tylenchina</taxon>
        <taxon>Tylenchomorpha</taxon>
        <taxon>Tylenchoidea</taxon>
        <taxon>Heteroderidae</taxon>
        <taxon>Heteroderinae</taxon>
        <taxon>Globodera</taxon>
    </lineage>
</organism>
<evidence type="ECO:0000313" key="4">
    <source>
        <dbReference type="WBParaSite" id="GPLIN_000271600"/>
    </source>
</evidence>
<feature type="transmembrane region" description="Helical" evidence="1">
    <location>
        <begin position="39"/>
        <end position="60"/>
    </location>
</feature>
<dbReference type="AlphaFoldDB" id="A0A183BQ30"/>
<sequence length="84" mass="8664">MNRYGVICLLLLAEVVVVPIVTGSPAVIRQKRTVTGKELAKGAAIGAAAGVAATMAAAGIKKALDHRAEKKAAKETAKMEAEKH</sequence>
<keyword evidence="2" id="KW-0732">Signal</keyword>
<evidence type="ECO:0000256" key="1">
    <source>
        <dbReference type="SAM" id="Phobius"/>
    </source>
</evidence>
<feature type="chain" id="PRO_5008146448" evidence="2">
    <location>
        <begin position="24"/>
        <end position="84"/>
    </location>
</feature>
<keyword evidence="1" id="KW-1133">Transmembrane helix</keyword>
<dbReference type="Proteomes" id="UP000050741">
    <property type="component" value="Unassembled WGS sequence"/>
</dbReference>
<dbReference type="WBParaSite" id="GPLIN_000271600">
    <property type="protein sequence ID" value="GPLIN_000271600"/>
    <property type="gene ID" value="GPLIN_000271600"/>
</dbReference>
<name>A0A183BQ30_GLOPA</name>
<reference evidence="4" key="2">
    <citation type="submission" date="2016-06" db="UniProtKB">
        <authorList>
            <consortium name="WormBaseParasite"/>
        </authorList>
    </citation>
    <scope>IDENTIFICATION</scope>
</reference>
<feature type="signal peptide" evidence="2">
    <location>
        <begin position="1"/>
        <end position="23"/>
    </location>
</feature>
<accession>A0A183BQ30</accession>
<evidence type="ECO:0000313" key="3">
    <source>
        <dbReference type="Proteomes" id="UP000050741"/>
    </source>
</evidence>